<evidence type="ECO:0000313" key="4">
    <source>
        <dbReference type="Proteomes" id="UP000061546"/>
    </source>
</evidence>
<gene>
    <name evidence="3" type="ORF">JP39_09045</name>
</gene>
<feature type="domain" description="S-layer protein C-terminal" evidence="2">
    <location>
        <begin position="1374"/>
        <end position="1416"/>
    </location>
</feature>
<dbReference type="STRING" id="1074467.JP39_09045"/>
<feature type="compositionally biased region" description="Polar residues" evidence="1">
    <location>
        <begin position="97"/>
        <end position="108"/>
    </location>
</feature>
<feature type="domain" description="S-layer protein C-terminal" evidence="2">
    <location>
        <begin position="1435"/>
        <end position="1481"/>
    </location>
</feature>
<name>A0A0K2LDW0_9LACO</name>
<feature type="region of interest" description="Disordered" evidence="1">
    <location>
        <begin position="130"/>
        <end position="179"/>
    </location>
</feature>
<sequence length="1490" mass="162784">MRFQQLKSDSNIIMRKKLVKSKKNWVVISSLMFAGGMLLFGTPDIVQAADVKPAVTNSMPSNTGGTSSSPTLNPVNKNTKVPAKVPTKTVKEDVKTPVTSIKTPTPSADISKKKVEPVAKSAGTHIKSDDFVADTSKKPTETTPKTVTSTKSASNIPTDTKSQATKPIQAPEVSPVKGQANTTEIVSKNDDVLGWKVTDNNTILHIYGPLTDQKGGNTEHWGGHTKQITTISIDKEVNAPLNSSYLFANMENLITINNLGNLKFLNTRKGVSNTTNTEGMFKNDSKITKIDLSKNNVRKIRNISHMFENDTLLKSITLSGDCFMNITNGSYAFANDVNLNSFISTDRPDSSSTNAWKIASEDKKDPVLSKNLKVNLLSMFKNDKSLTDLNIYLWDWPVFTETGDSTKGEGMFDGTNLTSITLSSKLHFDLKTYLTSQKGSIWIASSVQPIGEFNPKTYKGPAKFHGITAIDDKQKVTDGLGFLYDGNILTGNAKKLPDRAIYWAVPEPSEKDVTNQVTVHTNQGDITKRVSGKVGDTKIVHLDSRWTASNGIIYSLQSGSSVKVTIEQTQAETPNGYEAIYKSIPVDGGSTYLKTNLPKKLVHLEIPAGIAGEIKTITITKDSLPQGYKIKNGTPSTIKVTYSDSSDNHYTFDSTELEITGITIPGISNKSISTPVGKKYFNIPDGTVDTTSEPFTLPETDGYTAPNITATYNANGSITLRRFTTGKDNGEIINPIELTDSSIYTPNETKPGSFVVTLKDGSNGSTDYGAEYVGKTISIDSPEISGYKPNQKQIKGTIDVNGKFIPDPDSSYSYTGDTVKKSELTVSTPNGNETIPIPEGNIGTFNKISFPDIPGYTPKKITVKYVVDDNKQETVIFQDSDGKTIDPSKINNYQGNNTNPGTYTFTLKDGSKATIPYGEETVGKKVHFKAPTINGYHTSSGAQIIGTIDVDGKFIPDSSPDSIYQGDIFEITNQSVNTPNGAKNLEIPKGTVGTSTKIDLPPVSGYTTSKITVIYNANKTITLKDDNKKIVDLNKLSNYTGKRFNSGTFHFKLNANSAGSTTYGPVSVGDSLKIKSPAIKGYTPVNEEISGKIDATGNFIPDNPKDLNYTAITLTGHSQMILTPVGKEPLQIPDGKVGTSTSLTLPEVNGYTSPTFRVNYGPNGITISDIDNNHSIDFGNSNFYTGVPVTGAKLIVKNPNGLETITLTIPEGKYGDKSKTISAPNLPGYFAPAIIATYQPDGTLKIIDAKNPKLVIDQKQTLTYKKKPSRGSSHHNLKQPDISDINPIQQTISTFADKTAVQIFQLDSNKQMNFITNRVLNNAISWNSDAKITVNSINYYRIAANQWAQANQVYLYNPINERIRTYDDSAKLLYQAENKLISNRELSVNSAWITDRETEINGTKYYRVATNEFVNADDVYIYSPVDLIITTHKVQTKIYTAKGDLVTDRSLANNTSWKVDSITYINNEKYYRVATNEFIKSSDIAIKDVH</sequence>
<dbReference type="RefSeq" id="WP_041500659.1">
    <property type="nucleotide sequence ID" value="NZ_BJDV01000010.1"/>
</dbReference>
<dbReference type="Proteomes" id="UP000061546">
    <property type="component" value="Chromosome"/>
</dbReference>
<evidence type="ECO:0000313" key="3">
    <source>
        <dbReference type="EMBL" id="ALB29489.1"/>
    </source>
</evidence>
<protein>
    <recommendedName>
        <fullName evidence="2">S-layer protein C-terminal domain-containing protein</fullName>
    </recommendedName>
</protein>
<feature type="compositionally biased region" description="Basic and acidic residues" evidence="1">
    <location>
        <begin position="130"/>
        <end position="140"/>
    </location>
</feature>
<dbReference type="InterPro" id="IPR024968">
    <property type="entry name" value="SlpA_C_lactobacillus"/>
</dbReference>
<feature type="compositionally biased region" description="Low complexity" evidence="1">
    <location>
        <begin position="57"/>
        <end position="88"/>
    </location>
</feature>
<accession>A0A0K2LDW0</accession>
<reference evidence="3 4" key="1">
    <citation type="submission" date="2015-08" db="EMBL/GenBank/DDBJ databases">
        <title>Genomic sequence of Lactobacillus heilongjiangensis DSM 28069, isolated from Chinese traditional pickle.</title>
        <authorList>
            <person name="Jiang X."/>
            <person name="Zheng B."/>
            <person name="Cheng H."/>
        </authorList>
    </citation>
    <scope>NUCLEOTIDE SEQUENCE [LARGE SCALE GENOMIC DNA]</scope>
    <source>
        <strain evidence="3 4">DSM 28069</strain>
    </source>
</reference>
<evidence type="ECO:0000259" key="2">
    <source>
        <dbReference type="Pfam" id="PF03217"/>
    </source>
</evidence>
<feature type="compositionally biased region" description="Polar residues" evidence="1">
    <location>
        <begin position="155"/>
        <end position="166"/>
    </location>
</feature>
<dbReference type="KEGG" id="lhi:JP39_09045"/>
<evidence type="ECO:0000256" key="1">
    <source>
        <dbReference type="SAM" id="MobiDB-lite"/>
    </source>
</evidence>
<feature type="region of interest" description="Disordered" evidence="1">
    <location>
        <begin position="57"/>
        <end position="115"/>
    </location>
</feature>
<dbReference type="Pfam" id="PF03217">
    <property type="entry name" value="SlpA"/>
    <property type="match status" value="2"/>
</dbReference>
<keyword evidence="4" id="KW-1185">Reference proteome</keyword>
<organism evidence="3 4">
    <name type="scientific">Companilactobacillus heilongjiangensis</name>
    <dbReference type="NCBI Taxonomy" id="1074467"/>
    <lineage>
        <taxon>Bacteria</taxon>
        <taxon>Bacillati</taxon>
        <taxon>Bacillota</taxon>
        <taxon>Bacilli</taxon>
        <taxon>Lactobacillales</taxon>
        <taxon>Lactobacillaceae</taxon>
        <taxon>Companilactobacillus</taxon>
    </lineage>
</organism>
<proteinExistence type="predicted"/>
<feature type="compositionally biased region" description="Low complexity" evidence="1">
    <location>
        <begin position="141"/>
        <end position="154"/>
    </location>
</feature>
<dbReference type="EMBL" id="CP012559">
    <property type="protein sequence ID" value="ALB29489.1"/>
    <property type="molecule type" value="Genomic_DNA"/>
</dbReference>